<evidence type="ECO:0000256" key="7">
    <source>
        <dbReference type="ARBA" id="ARBA00035239"/>
    </source>
</evidence>
<evidence type="ECO:0000256" key="5">
    <source>
        <dbReference type="ARBA" id="ARBA00023128"/>
    </source>
</evidence>
<evidence type="ECO:0000256" key="8">
    <source>
        <dbReference type="ARBA" id="ARBA00035411"/>
    </source>
</evidence>
<keyword evidence="5" id="KW-0496">Mitochondrion</keyword>
<evidence type="ECO:0000313" key="10">
    <source>
        <dbReference type="EMBL" id="ALS04966.1"/>
    </source>
</evidence>
<dbReference type="GO" id="GO:0003735">
    <property type="term" value="F:structural constituent of ribosome"/>
    <property type="evidence" value="ECO:0007669"/>
    <property type="project" value="InterPro"/>
</dbReference>
<dbReference type="GO" id="GO:0006412">
    <property type="term" value="P:translation"/>
    <property type="evidence" value="ECO:0007669"/>
    <property type="project" value="InterPro"/>
</dbReference>
<evidence type="ECO:0000256" key="1">
    <source>
        <dbReference type="ARBA" id="ARBA00004173"/>
    </source>
</evidence>
<dbReference type="AlphaFoldDB" id="A0A0U2V9L1"/>
<keyword evidence="6" id="KW-0687">Ribonucleoprotein</keyword>
<keyword evidence="3" id="KW-0809">Transit peptide</keyword>
<name>A0A0U2V9L1_9MAXI</name>
<protein>
    <recommendedName>
        <fullName evidence="7">Large ribosomal subunit protein bL36m</fullName>
    </recommendedName>
    <alternativeName>
        <fullName evidence="8">39S ribosomal protein L36, mitochondrial</fullName>
    </alternativeName>
</protein>
<keyword evidence="4 10" id="KW-0689">Ribosomal protein</keyword>
<dbReference type="Pfam" id="PF00444">
    <property type="entry name" value="Ribosomal_L36"/>
    <property type="match status" value="1"/>
</dbReference>
<dbReference type="PANTHER" id="PTHR46909:SF1">
    <property type="entry name" value="LARGE RIBOSOMAL SUBUNIT PROTEIN BL36M"/>
    <property type="match status" value="1"/>
</dbReference>
<dbReference type="SUPFAM" id="SSF57840">
    <property type="entry name" value="Ribosomal protein L36"/>
    <property type="match status" value="1"/>
</dbReference>
<accession>A0A0U2V9L1</accession>
<dbReference type="InterPro" id="IPR052143">
    <property type="entry name" value="Mitoribosomal_bL36m"/>
</dbReference>
<evidence type="ECO:0000256" key="9">
    <source>
        <dbReference type="SAM" id="MobiDB-lite"/>
    </source>
</evidence>
<evidence type="ECO:0000256" key="6">
    <source>
        <dbReference type="ARBA" id="ARBA00023274"/>
    </source>
</evidence>
<reference evidence="10" key="1">
    <citation type="journal article" date="2015" name="Sci. Rep.">
        <title>Spliced leader RNA trans-splicing discovered in copepods.</title>
        <authorList>
            <person name="Yang F."/>
            <person name="Xu D."/>
            <person name="Zhuang Y."/>
            <person name="Yi X."/>
            <person name="Huang Y."/>
            <person name="Chen H."/>
            <person name="Lin S."/>
            <person name="Campbell D.A."/>
            <person name="Sturm N.R."/>
            <person name="Liu G."/>
            <person name="Zhang H."/>
        </authorList>
    </citation>
    <scope>NUCLEOTIDE SEQUENCE</scope>
</reference>
<dbReference type="PANTHER" id="PTHR46909">
    <property type="entry name" value="39S RIBOSOMAL PROTEIN L36, MITOCHONDRIAL"/>
    <property type="match status" value="1"/>
</dbReference>
<proteinExistence type="evidence at transcript level"/>
<dbReference type="GO" id="GO:0005762">
    <property type="term" value="C:mitochondrial large ribosomal subunit"/>
    <property type="evidence" value="ECO:0007669"/>
    <property type="project" value="TreeGrafter"/>
</dbReference>
<organism evidence="10">
    <name type="scientific">Pseudodiaptomus poplesia</name>
    <dbReference type="NCBI Taxonomy" id="213370"/>
    <lineage>
        <taxon>Eukaryota</taxon>
        <taxon>Metazoa</taxon>
        <taxon>Ecdysozoa</taxon>
        <taxon>Arthropoda</taxon>
        <taxon>Crustacea</taxon>
        <taxon>Multicrustacea</taxon>
        <taxon>Hexanauplia</taxon>
        <taxon>Copepoda</taxon>
        <taxon>Calanoida</taxon>
        <taxon>Pseudodiaptomidae</taxon>
        <taxon>Pseudodiaptomus</taxon>
    </lineage>
</organism>
<evidence type="ECO:0000256" key="2">
    <source>
        <dbReference type="ARBA" id="ARBA00007645"/>
    </source>
</evidence>
<evidence type="ECO:0000256" key="4">
    <source>
        <dbReference type="ARBA" id="ARBA00022980"/>
    </source>
</evidence>
<dbReference type="InterPro" id="IPR000473">
    <property type="entry name" value="Ribosomal_bL36"/>
</dbReference>
<sequence length="159" mass="17496">MMAWLTAQSRHYVTAVMRAANAQAAVENSLLLPNVGQSCSLQLSRSICSLRVDANKTGQSSLKFCGTLLKPTSSQLIPSAGLKHVGVPTLRCRHCYFVVKDEVKYVMCTAKPRHQQAQKMIAAKFGNMILTHATQGVNKKNNGRGSRNIKTQSSFRLDF</sequence>
<evidence type="ECO:0000256" key="3">
    <source>
        <dbReference type="ARBA" id="ARBA00022946"/>
    </source>
</evidence>
<feature type="region of interest" description="Disordered" evidence="9">
    <location>
        <begin position="137"/>
        <end position="159"/>
    </location>
</feature>
<comment type="subcellular location">
    <subcellularLocation>
        <location evidence="1">Mitochondrion</location>
    </subcellularLocation>
</comment>
<dbReference type="InterPro" id="IPR035977">
    <property type="entry name" value="Ribosomal_bL36_sp"/>
</dbReference>
<comment type="similarity">
    <text evidence="2">Belongs to the bacterial ribosomal protein bL36 family.</text>
</comment>
<dbReference type="EMBL" id="KT755132">
    <property type="protein sequence ID" value="ALS04966.1"/>
    <property type="molecule type" value="mRNA"/>
</dbReference>